<evidence type="ECO:0000313" key="4">
    <source>
        <dbReference type="Proteomes" id="UP000638918"/>
    </source>
</evidence>
<proteinExistence type="predicted"/>
<dbReference type="Gene3D" id="3.20.20.190">
    <property type="entry name" value="Phosphatidylinositol (PI) phosphodiesterase"/>
    <property type="match status" value="1"/>
</dbReference>
<name>A0ABR8R176_9CAUL</name>
<dbReference type="Proteomes" id="UP000638918">
    <property type="component" value="Unassembled WGS sequence"/>
</dbReference>
<dbReference type="Pfam" id="PF03009">
    <property type="entry name" value="GDPD"/>
    <property type="match status" value="1"/>
</dbReference>
<dbReference type="SUPFAM" id="SSF51695">
    <property type="entry name" value="PLC-like phosphodiesterases"/>
    <property type="match status" value="1"/>
</dbReference>
<evidence type="ECO:0000256" key="1">
    <source>
        <dbReference type="SAM" id="MobiDB-lite"/>
    </source>
</evidence>
<accession>A0ABR8R176</accession>
<dbReference type="PANTHER" id="PTHR46320">
    <property type="entry name" value="GLYCEROPHOSPHODIESTER PHOSPHODIESTERASE 1"/>
    <property type="match status" value="1"/>
</dbReference>
<evidence type="ECO:0000313" key="3">
    <source>
        <dbReference type="EMBL" id="MBD7941565.1"/>
    </source>
</evidence>
<dbReference type="CDD" id="cd08566">
    <property type="entry name" value="GDPD_AtGDE_like"/>
    <property type="match status" value="1"/>
</dbReference>
<dbReference type="InterPro" id="IPR030395">
    <property type="entry name" value="GP_PDE_dom"/>
</dbReference>
<dbReference type="EMBL" id="JACSQU010000002">
    <property type="protein sequence ID" value="MBD7941565.1"/>
    <property type="molecule type" value="Genomic_DNA"/>
</dbReference>
<comment type="caution">
    <text evidence="3">The sequence shown here is derived from an EMBL/GenBank/DDBJ whole genome shotgun (WGS) entry which is preliminary data.</text>
</comment>
<reference evidence="3 4" key="1">
    <citation type="submission" date="2020-08" db="EMBL/GenBank/DDBJ databases">
        <title>A Genomic Blueprint of the Chicken Gut Microbiome.</title>
        <authorList>
            <person name="Gilroy R."/>
            <person name="Ravi A."/>
            <person name="Getino M."/>
            <person name="Pursley I."/>
            <person name="Horton D.L."/>
            <person name="Alikhan N.-F."/>
            <person name="Baker D."/>
            <person name="Gharbi K."/>
            <person name="Hall N."/>
            <person name="Watson M."/>
            <person name="Adriaenssens E.M."/>
            <person name="Foster-Nyarko E."/>
            <person name="Jarju S."/>
            <person name="Secka A."/>
            <person name="Antonio M."/>
            <person name="Oren A."/>
            <person name="Chaudhuri R."/>
            <person name="La Ragione R.M."/>
            <person name="Hildebrand F."/>
            <person name="Pallen M.J."/>
        </authorList>
    </citation>
    <scope>NUCLEOTIDE SEQUENCE [LARGE SCALE GENOMIC DNA]</scope>
    <source>
        <strain evidence="3 4">Sa3CVA3</strain>
    </source>
</reference>
<sequence length="282" mass="30860">MPSRLQSGEAAVQIGASDCRNAAHCHKVEVAAHRGLHMGGVAPENSLDAYRLAARAGFDLVETDLQATSDGVLVLMHDSTLNRTCRNAADYTPLSGTVRLDQTSFADLRANYVLAATDPAMRRPVPTLAEFVQECRAVGVVPLIEFKGHMPNSRIDQVISETVPVLGWDGVVFIAFVHNQIDYIRSARPLRVGLGLGDLQRAECDRRARGPHPRQRACRCRHSADELRACIGKSLCRRDAGDPASPEVPDREDAACRRRDARAPVQHDGRSGLSCRKLDKNQ</sequence>
<feature type="compositionally biased region" description="Basic and acidic residues" evidence="1">
    <location>
        <begin position="248"/>
        <end position="282"/>
    </location>
</feature>
<feature type="region of interest" description="Disordered" evidence="1">
    <location>
        <begin position="239"/>
        <end position="282"/>
    </location>
</feature>
<organism evidence="3 4">
    <name type="scientific">Brevundimonas guildfordensis</name>
    <dbReference type="NCBI Taxonomy" id="2762241"/>
    <lineage>
        <taxon>Bacteria</taxon>
        <taxon>Pseudomonadati</taxon>
        <taxon>Pseudomonadota</taxon>
        <taxon>Alphaproteobacteria</taxon>
        <taxon>Caulobacterales</taxon>
        <taxon>Caulobacteraceae</taxon>
        <taxon>Brevundimonas</taxon>
    </lineage>
</organism>
<dbReference type="PROSITE" id="PS51704">
    <property type="entry name" value="GP_PDE"/>
    <property type="match status" value="1"/>
</dbReference>
<feature type="domain" description="GP-PDE" evidence="2">
    <location>
        <begin position="28"/>
        <end position="282"/>
    </location>
</feature>
<gene>
    <name evidence="3" type="ORF">H9656_09220</name>
</gene>
<dbReference type="PANTHER" id="PTHR46320:SF1">
    <property type="entry name" value="GLYCEROPHOSPHODIESTER PHOSPHODIESTERASE 1"/>
    <property type="match status" value="1"/>
</dbReference>
<evidence type="ECO:0000259" key="2">
    <source>
        <dbReference type="PROSITE" id="PS51704"/>
    </source>
</evidence>
<dbReference type="InterPro" id="IPR017946">
    <property type="entry name" value="PLC-like_Pdiesterase_TIM-brl"/>
</dbReference>
<keyword evidence="4" id="KW-1185">Reference proteome</keyword>
<protein>
    <submittedName>
        <fullName evidence="3">Glycerophosphodiester phosphodiesterase family protein</fullName>
    </submittedName>
</protein>